<feature type="transmembrane region" description="Helical" evidence="1">
    <location>
        <begin position="111"/>
        <end position="135"/>
    </location>
</feature>
<dbReference type="Proteomes" id="UP000500767">
    <property type="component" value="Plasmid unnamed1"/>
</dbReference>
<reference evidence="3 4" key="1">
    <citation type="journal article" date="2014" name="World J. Microbiol. Biotechnol.">
        <title>Biodiversity and physiological characteristics of Antarctic and Arctic lichens-associated bacteria.</title>
        <authorList>
            <person name="Lee Y.M."/>
            <person name="Kim E.H."/>
            <person name="Lee H.K."/>
            <person name="Hong S.G."/>
        </authorList>
    </citation>
    <scope>NUCLEOTIDE SEQUENCE [LARGE SCALE GENOMIC DNA]</scope>
    <source>
        <strain evidence="3 4">PAMC 26569</strain>
        <plasmid evidence="3">unnamed1</plasmid>
    </source>
</reference>
<keyword evidence="4" id="KW-1185">Reference proteome</keyword>
<organism evidence="3 4">
    <name type="scientific">Lichenicola cladoniae</name>
    <dbReference type="NCBI Taxonomy" id="1484109"/>
    <lineage>
        <taxon>Bacteria</taxon>
        <taxon>Pseudomonadati</taxon>
        <taxon>Pseudomonadota</taxon>
        <taxon>Alphaproteobacteria</taxon>
        <taxon>Acetobacterales</taxon>
        <taxon>Acetobacteraceae</taxon>
        <taxon>Lichenicola</taxon>
    </lineage>
</organism>
<sequence length="151" mass="16029">MKITRPFRIKSALTAASLAVVVTLASHPAPARAEARDVPKPVSPFTSRVAEPSDVRTSITAVRAACSAWPRVVNAPLAVPQTGGPDMAAISDGNLCDFIDNPESVTWSVGMFAAILTTIGFVVAAAVIGLLRMILIAAWSWRPRRNIVPWA</sequence>
<name>A0A6M8HX90_9PROT</name>
<keyword evidence="1" id="KW-0812">Transmembrane</keyword>
<keyword evidence="3" id="KW-0614">Plasmid</keyword>
<evidence type="ECO:0000256" key="2">
    <source>
        <dbReference type="SAM" id="SignalP"/>
    </source>
</evidence>
<feature type="signal peptide" evidence="2">
    <location>
        <begin position="1"/>
        <end position="33"/>
    </location>
</feature>
<feature type="chain" id="PRO_5026937763" evidence="2">
    <location>
        <begin position="34"/>
        <end position="151"/>
    </location>
</feature>
<evidence type="ECO:0000313" key="4">
    <source>
        <dbReference type="Proteomes" id="UP000500767"/>
    </source>
</evidence>
<dbReference type="EMBL" id="CP053709">
    <property type="protein sequence ID" value="QKE93133.1"/>
    <property type="molecule type" value="Genomic_DNA"/>
</dbReference>
<protein>
    <submittedName>
        <fullName evidence="3">Uncharacterized protein</fullName>
    </submittedName>
</protein>
<dbReference type="KEGG" id="lck:HN018_23405"/>
<accession>A0A6M8HX90</accession>
<keyword evidence="1" id="KW-0472">Membrane</keyword>
<evidence type="ECO:0000313" key="3">
    <source>
        <dbReference type="EMBL" id="QKE93133.1"/>
    </source>
</evidence>
<dbReference type="AlphaFoldDB" id="A0A6M8HX90"/>
<geneLocation type="plasmid" evidence="3 4">
    <name>unnamed1</name>
</geneLocation>
<dbReference type="RefSeq" id="WP_171833891.1">
    <property type="nucleotide sequence ID" value="NZ_CP053709.1"/>
</dbReference>
<keyword evidence="2" id="KW-0732">Signal</keyword>
<gene>
    <name evidence="3" type="ORF">HN018_23405</name>
</gene>
<evidence type="ECO:0000256" key="1">
    <source>
        <dbReference type="SAM" id="Phobius"/>
    </source>
</evidence>
<proteinExistence type="predicted"/>
<keyword evidence="1" id="KW-1133">Transmembrane helix</keyword>